<organism evidence="1 2">
    <name type="scientific">Fibrella forsythiae</name>
    <dbReference type="NCBI Taxonomy" id="2817061"/>
    <lineage>
        <taxon>Bacteria</taxon>
        <taxon>Pseudomonadati</taxon>
        <taxon>Bacteroidota</taxon>
        <taxon>Cytophagia</taxon>
        <taxon>Cytophagales</taxon>
        <taxon>Spirosomataceae</taxon>
        <taxon>Fibrella</taxon>
    </lineage>
</organism>
<dbReference type="EMBL" id="JAFMYW010000018">
    <property type="protein sequence ID" value="MBO0953032.1"/>
    <property type="molecule type" value="Genomic_DNA"/>
</dbReference>
<gene>
    <name evidence="1" type="ORF">J2I46_30950</name>
</gene>
<evidence type="ECO:0000313" key="2">
    <source>
        <dbReference type="Proteomes" id="UP000664628"/>
    </source>
</evidence>
<evidence type="ECO:0000313" key="1">
    <source>
        <dbReference type="EMBL" id="MBO0953032.1"/>
    </source>
</evidence>
<dbReference type="RefSeq" id="WP_207332984.1">
    <property type="nucleotide sequence ID" value="NZ_JAFMYW010000018.1"/>
</dbReference>
<keyword evidence="2" id="KW-1185">Reference proteome</keyword>
<sequence>MNTVQNYVQSTGGATPLEPTTQTLATIKAQLETLQNVVLTLENPAFRLRYSYVATLSEHRLEQDLTRVIGELDPLLVEAIA</sequence>
<proteinExistence type="predicted"/>
<dbReference type="Proteomes" id="UP000664628">
    <property type="component" value="Unassembled WGS sequence"/>
</dbReference>
<reference evidence="1 2" key="1">
    <citation type="submission" date="2021-03" db="EMBL/GenBank/DDBJ databases">
        <title>Fibrella sp. HMF5405 genome sequencing and assembly.</title>
        <authorList>
            <person name="Kang H."/>
            <person name="Kim H."/>
            <person name="Bae S."/>
            <person name="Joh K."/>
        </authorList>
    </citation>
    <scope>NUCLEOTIDE SEQUENCE [LARGE SCALE GENOMIC DNA]</scope>
    <source>
        <strain evidence="1 2">HMF5405</strain>
    </source>
</reference>
<accession>A0ABS3JSP0</accession>
<protein>
    <submittedName>
        <fullName evidence="1">Uncharacterized protein</fullName>
    </submittedName>
</protein>
<name>A0ABS3JSP0_9BACT</name>
<comment type="caution">
    <text evidence="1">The sequence shown here is derived from an EMBL/GenBank/DDBJ whole genome shotgun (WGS) entry which is preliminary data.</text>
</comment>